<proteinExistence type="predicted"/>
<reference evidence="2" key="1">
    <citation type="journal article" date="2018" name="BMC Genomics">
        <title>Genomic insights into host adaptation between the wheat stripe rust pathogen (Puccinia striiformis f. sp. tritici) and the barley stripe rust pathogen (Puccinia striiformis f. sp. hordei).</title>
        <authorList>
            <person name="Xia C."/>
            <person name="Wang M."/>
            <person name="Yin C."/>
            <person name="Cornejo O.E."/>
            <person name="Hulbert S.H."/>
            <person name="Chen X."/>
        </authorList>
    </citation>
    <scope>NUCLEOTIDE SEQUENCE [LARGE SCALE GENOMIC DNA]</scope>
    <source>
        <strain evidence="2">93-210</strain>
    </source>
</reference>
<reference evidence="2" key="2">
    <citation type="journal article" date="2018" name="Mol. Plant Microbe Interact.">
        <title>Genome sequence resources for the wheat stripe rust pathogen (Puccinia striiformis f. sp. tritici) and the barley stripe rust pathogen (Puccinia striiformis f. sp. hordei).</title>
        <authorList>
            <person name="Xia C."/>
            <person name="Wang M."/>
            <person name="Yin C."/>
            <person name="Cornejo O.E."/>
            <person name="Hulbert S.H."/>
            <person name="Chen X."/>
        </authorList>
    </citation>
    <scope>NUCLEOTIDE SEQUENCE [LARGE SCALE GENOMIC DNA]</scope>
    <source>
        <strain evidence="2">93-210</strain>
    </source>
</reference>
<sequence length="122" mass="13288">GGTAPALLLALGYLLSTFYDPHPPLTDGLVQRLPAQRFPVLTNPDISMHGGTPSQLDYIEGIFPTVKQLAAIHLVLSFLLGIGDRHPYNILVSLNTLEIVHTEFGICFGRGKLLKTPELVPF</sequence>
<name>A0ACC0EIY5_9BASI</name>
<comment type="caution">
    <text evidence="1">The sequence shown here is derived from an EMBL/GenBank/DDBJ whole genome shotgun (WGS) entry which is preliminary data.</text>
</comment>
<keyword evidence="2" id="KW-1185">Reference proteome</keyword>
<feature type="non-terminal residue" evidence="1">
    <location>
        <position position="122"/>
    </location>
</feature>
<feature type="non-terminal residue" evidence="1">
    <location>
        <position position="1"/>
    </location>
</feature>
<reference evidence="1 2" key="3">
    <citation type="journal article" date="2022" name="Microbiol. Spectr.">
        <title>Folding features and dynamics of 3D genome architecture in plant fungal pathogens.</title>
        <authorList>
            <person name="Xia C."/>
        </authorList>
    </citation>
    <scope>NUCLEOTIDE SEQUENCE [LARGE SCALE GENOMIC DNA]</scope>
    <source>
        <strain evidence="1 2">93-210</strain>
    </source>
</reference>
<dbReference type="EMBL" id="CM045870">
    <property type="protein sequence ID" value="KAI7954270.1"/>
    <property type="molecule type" value="Genomic_DNA"/>
</dbReference>
<organism evidence="1 2">
    <name type="scientific">Puccinia striiformis f. sp. tritici</name>
    <dbReference type="NCBI Taxonomy" id="168172"/>
    <lineage>
        <taxon>Eukaryota</taxon>
        <taxon>Fungi</taxon>
        <taxon>Dikarya</taxon>
        <taxon>Basidiomycota</taxon>
        <taxon>Pucciniomycotina</taxon>
        <taxon>Pucciniomycetes</taxon>
        <taxon>Pucciniales</taxon>
        <taxon>Pucciniaceae</taxon>
        <taxon>Puccinia</taxon>
    </lineage>
</organism>
<dbReference type="Proteomes" id="UP001060170">
    <property type="component" value="Chromosome 6"/>
</dbReference>
<protein>
    <submittedName>
        <fullName evidence="1">Uncharacterized protein</fullName>
    </submittedName>
</protein>
<evidence type="ECO:0000313" key="2">
    <source>
        <dbReference type="Proteomes" id="UP001060170"/>
    </source>
</evidence>
<gene>
    <name evidence="1" type="ORF">MJO28_006817</name>
</gene>
<evidence type="ECO:0000313" key="1">
    <source>
        <dbReference type="EMBL" id="KAI7954270.1"/>
    </source>
</evidence>
<accession>A0ACC0EIY5</accession>